<gene>
    <name evidence="2" type="ORF">METZ01_LOCUS324331</name>
</gene>
<accession>A0A382PF45</accession>
<dbReference type="CDD" id="cd04485">
    <property type="entry name" value="DnaE_OBF"/>
    <property type="match status" value="1"/>
</dbReference>
<dbReference type="GO" id="GO:0008408">
    <property type="term" value="F:3'-5' exonuclease activity"/>
    <property type="evidence" value="ECO:0007669"/>
    <property type="project" value="InterPro"/>
</dbReference>
<dbReference type="InterPro" id="IPR029460">
    <property type="entry name" value="DNAPol_HHH"/>
</dbReference>
<feature type="non-terminal residue" evidence="2">
    <location>
        <position position="1"/>
    </location>
</feature>
<dbReference type="EMBL" id="UINC01106664">
    <property type="protein sequence ID" value="SVC71477.1"/>
    <property type="molecule type" value="Genomic_DNA"/>
</dbReference>
<organism evidence="2">
    <name type="scientific">marine metagenome</name>
    <dbReference type="NCBI Taxonomy" id="408172"/>
    <lineage>
        <taxon>unclassified sequences</taxon>
        <taxon>metagenomes</taxon>
        <taxon>ecological metagenomes</taxon>
    </lineage>
</organism>
<dbReference type="AlphaFoldDB" id="A0A382PF45"/>
<protein>
    <recommendedName>
        <fullName evidence="1">DNA polymerase helix-hairpin-helix motif domain-containing protein</fullName>
    </recommendedName>
</protein>
<name>A0A382PF45_9ZZZZ</name>
<dbReference type="PANTHER" id="PTHR32294">
    <property type="entry name" value="DNA POLYMERASE III SUBUNIT ALPHA"/>
    <property type="match status" value="1"/>
</dbReference>
<dbReference type="InterPro" id="IPR004805">
    <property type="entry name" value="DnaE2/DnaE/PolC"/>
</dbReference>
<feature type="domain" description="DNA polymerase helix-hairpin-helix motif" evidence="1">
    <location>
        <begin position="101"/>
        <end position="189"/>
    </location>
</feature>
<dbReference type="Gene3D" id="1.10.150.870">
    <property type="match status" value="1"/>
</dbReference>
<dbReference type="PANTHER" id="PTHR32294:SF0">
    <property type="entry name" value="DNA POLYMERASE III SUBUNIT ALPHA"/>
    <property type="match status" value="1"/>
</dbReference>
<evidence type="ECO:0000313" key="2">
    <source>
        <dbReference type="EMBL" id="SVC71477.1"/>
    </source>
</evidence>
<dbReference type="GO" id="GO:0006260">
    <property type="term" value="P:DNA replication"/>
    <property type="evidence" value="ECO:0007669"/>
    <property type="project" value="InterPro"/>
</dbReference>
<reference evidence="2" key="1">
    <citation type="submission" date="2018-05" db="EMBL/GenBank/DDBJ databases">
        <authorList>
            <person name="Lanie J.A."/>
            <person name="Ng W.-L."/>
            <person name="Kazmierczak K.M."/>
            <person name="Andrzejewski T.M."/>
            <person name="Davidsen T.M."/>
            <person name="Wayne K.J."/>
            <person name="Tettelin H."/>
            <person name="Glass J.I."/>
            <person name="Rusch D."/>
            <person name="Podicherti R."/>
            <person name="Tsui H.-C.T."/>
            <person name="Winkler M.E."/>
        </authorList>
    </citation>
    <scope>NUCLEOTIDE SEQUENCE</scope>
</reference>
<proteinExistence type="predicted"/>
<sequence length="344" mass="39611">RRAMGKKKRAELEKQKQRFIDGAVRNGISKEVAASIFLKIEPFAEYGFNKSHAAAYAIIAYQTAYLKTYFPHEFFSASMTMDISNQNKLSEFYEEIKRLNINIVRPDINKCFADFRSDDNNFYYALGGIKSVGYLAVSNIIKERIQNGKFTSINDFINRVNPKDINKLQLEGLVKAGAFDNLNANRQALFNSIPNFILKSKNIFDNKVANQIDLFGSDEIKDDDIVNFIDDWKFEERLSKEFEAVGFFISDHPLNQFKEIFDDYKIIDFNKFNTNEEYKESNIAATLLKIQERKTAKGNSYAIIKLTDLTSVFELFIFSDILELNRNILVEGNSLIITLSKNIT</sequence>
<feature type="non-terminal residue" evidence="2">
    <location>
        <position position="344"/>
    </location>
</feature>
<dbReference type="Pfam" id="PF14579">
    <property type="entry name" value="HHH_6"/>
    <property type="match status" value="1"/>
</dbReference>
<evidence type="ECO:0000259" key="1">
    <source>
        <dbReference type="Pfam" id="PF14579"/>
    </source>
</evidence>